<protein>
    <submittedName>
        <fullName evidence="11">ABC transporter permease</fullName>
    </submittedName>
</protein>
<dbReference type="InterPro" id="IPR000515">
    <property type="entry name" value="MetI-like"/>
</dbReference>
<name>A0A4Q2RHK4_9HYPH</name>
<feature type="transmembrane region" description="Helical" evidence="9">
    <location>
        <begin position="51"/>
        <end position="74"/>
    </location>
</feature>
<keyword evidence="7 9" id="KW-1133">Transmembrane helix</keyword>
<evidence type="ECO:0000313" key="12">
    <source>
        <dbReference type="Proteomes" id="UP000289411"/>
    </source>
</evidence>
<evidence type="ECO:0000256" key="8">
    <source>
        <dbReference type="ARBA" id="ARBA00023136"/>
    </source>
</evidence>
<dbReference type="PANTHER" id="PTHR30133:SF2">
    <property type="entry name" value="ARGININE ABC TRANSPORTER PERMEASE PROTEIN ARTQ"/>
    <property type="match status" value="1"/>
</dbReference>
<dbReference type="Pfam" id="PF00528">
    <property type="entry name" value="BPD_transp_1"/>
    <property type="match status" value="1"/>
</dbReference>
<evidence type="ECO:0000256" key="2">
    <source>
        <dbReference type="ARBA" id="ARBA00010072"/>
    </source>
</evidence>
<evidence type="ECO:0000256" key="3">
    <source>
        <dbReference type="ARBA" id="ARBA00022448"/>
    </source>
</evidence>
<keyword evidence="4" id="KW-1003">Cell membrane</keyword>
<dbReference type="Proteomes" id="UP000289411">
    <property type="component" value="Unassembled WGS sequence"/>
</dbReference>
<feature type="transmembrane region" description="Helical" evidence="9">
    <location>
        <begin position="12"/>
        <end position="39"/>
    </location>
</feature>
<feature type="domain" description="ABC transmembrane type-1" evidence="10">
    <location>
        <begin position="15"/>
        <end position="210"/>
    </location>
</feature>
<dbReference type="RefSeq" id="WP_129217755.1">
    <property type="nucleotide sequence ID" value="NZ_QYBC01000002.1"/>
</dbReference>
<accession>A0A4Q2RHK4</accession>
<gene>
    <name evidence="11" type="ORF">D3272_03600</name>
</gene>
<dbReference type="EMBL" id="QYBC01000002">
    <property type="protein sequence ID" value="RYB07162.1"/>
    <property type="molecule type" value="Genomic_DNA"/>
</dbReference>
<dbReference type="AlphaFoldDB" id="A0A4Q2RHK4"/>
<organism evidence="11 12">
    <name type="scientific">Lichenibacterium ramalinae</name>
    <dbReference type="NCBI Taxonomy" id="2316527"/>
    <lineage>
        <taxon>Bacteria</taxon>
        <taxon>Pseudomonadati</taxon>
        <taxon>Pseudomonadota</taxon>
        <taxon>Alphaproteobacteria</taxon>
        <taxon>Hyphomicrobiales</taxon>
        <taxon>Lichenihabitantaceae</taxon>
        <taxon>Lichenibacterium</taxon>
    </lineage>
</organism>
<dbReference type="PROSITE" id="PS50928">
    <property type="entry name" value="ABC_TM1"/>
    <property type="match status" value="1"/>
</dbReference>
<feature type="transmembrane region" description="Helical" evidence="9">
    <location>
        <begin position="86"/>
        <end position="106"/>
    </location>
</feature>
<evidence type="ECO:0000259" key="10">
    <source>
        <dbReference type="PROSITE" id="PS50928"/>
    </source>
</evidence>
<keyword evidence="8 9" id="KW-0472">Membrane</keyword>
<keyword evidence="6 9" id="KW-0812">Transmembrane</keyword>
<reference evidence="11 12" key="1">
    <citation type="submission" date="2018-09" db="EMBL/GenBank/DDBJ databases">
        <authorList>
            <person name="Grouzdev D.S."/>
            <person name="Krutkina M.S."/>
        </authorList>
    </citation>
    <scope>NUCLEOTIDE SEQUENCE [LARGE SCALE GENOMIC DNA]</scope>
    <source>
        <strain evidence="11 12">RmlP001</strain>
    </source>
</reference>
<dbReference type="GO" id="GO:0022857">
    <property type="term" value="F:transmembrane transporter activity"/>
    <property type="evidence" value="ECO:0007669"/>
    <property type="project" value="InterPro"/>
</dbReference>
<dbReference type="SUPFAM" id="SSF161098">
    <property type="entry name" value="MetI-like"/>
    <property type="match status" value="1"/>
</dbReference>
<evidence type="ECO:0000256" key="4">
    <source>
        <dbReference type="ARBA" id="ARBA00022475"/>
    </source>
</evidence>
<dbReference type="NCBIfam" id="TIGR01726">
    <property type="entry name" value="HEQRo_perm_3TM"/>
    <property type="match status" value="1"/>
</dbReference>
<dbReference type="Gene3D" id="1.10.3720.10">
    <property type="entry name" value="MetI-like"/>
    <property type="match status" value="1"/>
</dbReference>
<dbReference type="PANTHER" id="PTHR30133">
    <property type="entry name" value="CATIONIC AMINO ACID TRANSPORTER, MEMBRANE COMPONENT"/>
    <property type="match status" value="1"/>
</dbReference>
<comment type="caution">
    <text evidence="11">The sequence shown here is derived from an EMBL/GenBank/DDBJ whole genome shotgun (WGS) entry which is preliminary data.</text>
</comment>
<feature type="transmembrane region" description="Helical" evidence="9">
    <location>
        <begin position="191"/>
        <end position="213"/>
    </location>
</feature>
<dbReference type="InterPro" id="IPR051613">
    <property type="entry name" value="ABC_transp_permease_HisMQ"/>
</dbReference>
<dbReference type="InterPro" id="IPR010065">
    <property type="entry name" value="AA_ABC_transptr_permease_3TM"/>
</dbReference>
<dbReference type="OrthoDB" id="9815029at2"/>
<comment type="similarity">
    <text evidence="2">Belongs to the binding-protein-dependent transport system permease family. HisMQ subfamily.</text>
</comment>
<evidence type="ECO:0000313" key="11">
    <source>
        <dbReference type="EMBL" id="RYB07162.1"/>
    </source>
</evidence>
<keyword evidence="12" id="KW-1185">Reference proteome</keyword>
<evidence type="ECO:0000256" key="7">
    <source>
        <dbReference type="ARBA" id="ARBA00022989"/>
    </source>
</evidence>
<proteinExistence type="inferred from homology"/>
<reference evidence="11 12" key="2">
    <citation type="submission" date="2019-02" db="EMBL/GenBank/DDBJ databases">
        <title>'Lichenibacterium ramalinii' gen. nov. sp. nov., 'Lichenibacterium minor' gen. nov. sp. nov.</title>
        <authorList>
            <person name="Pankratov T."/>
        </authorList>
    </citation>
    <scope>NUCLEOTIDE SEQUENCE [LARGE SCALE GENOMIC DNA]</scope>
    <source>
        <strain evidence="11 12">RmlP001</strain>
    </source>
</reference>
<dbReference type="InterPro" id="IPR035906">
    <property type="entry name" value="MetI-like_sf"/>
</dbReference>
<evidence type="ECO:0000256" key="9">
    <source>
        <dbReference type="RuleBase" id="RU363032"/>
    </source>
</evidence>
<evidence type="ECO:0000256" key="1">
    <source>
        <dbReference type="ARBA" id="ARBA00004429"/>
    </source>
</evidence>
<dbReference type="CDD" id="cd06261">
    <property type="entry name" value="TM_PBP2"/>
    <property type="match status" value="1"/>
</dbReference>
<evidence type="ECO:0000256" key="5">
    <source>
        <dbReference type="ARBA" id="ARBA00022519"/>
    </source>
</evidence>
<comment type="subcellular location">
    <subcellularLocation>
        <location evidence="1">Cell inner membrane</location>
        <topology evidence="1">Multi-pass membrane protein</topology>
    </subcellularLocation>
    <subcellularLocation>
        <location evidence="9">Cell membrane</location>
        <topology evidence="9">Multi-pass membrane protein</topology>
    </subcellularLocation>
</comment>
<sequence length="225" mass="24279">MLDLSGFGAQLLQGAVVTLEVAVLSLLFGTVLGILGAAAKLSALRWVRVPVTLLVNLVRGIPEFLILLIVYFSLPSFLSSLTGTDVSISPLVGGVFALSLVFGAYASETFRGGFLAVPKGQLEAARAFGMPRTRIFTRIHLPQAWRYALPGVSNLWQTLLKDTSLVSVLGLEEIMRKADIGAQVTKRPFNFYVAAALIYLAFILLSGPTFAWLERRAGRGLARSP</sequence>
<evidence type="ECO:0000256" key="6">
    <source>
        <dbReference type="ARBA" id="ARBA00022692"/>
    </source>
</evidence>
<dbReference type="GO" id="GO:0043190">
    <property type="term" value="C:ATP-binding cassette (ABC) transporter complex"/>
    <property type="evidence" value="ECO:0007669"/>
    <property type="project" value="InterPro"/>
</dbReference>
<keyword evidence="3 9" id="KW-0813">Transport</keyword>
<keyword evidence="5" id="KW-0997">Cell inner membrane</keyword>